<evidence type="ECO:0000256" key="1">
    <source>
        <dbReference type="SAM" id="Phobius"/>
    </source>
</evidence>
<keyword evidence="1" id="KW-0812">Transmembrane</keyword>
<dbReference type="Proteomes" id="UP000609849">
    <property type="component" value="Unassembled WGS sequence"/>
</dbReference>
<accession>A0ABR7JJS3</accession>
<sequence length="241" mass="27812">MKNFYYFFRSAPDKSNFIIFGKLHLIILFVAVLVSVFIFAMKLENRILELFIGSTLIIQQVILYTWYFTGKYNLLKEGLPLFHCRIAIIFVGIGLVFNKKSLMKIGSYWGIFGSISALLLPGIDPFLFPHITQYSYFIGHLFLLWGSIYLLHVKKIGMSEMDLKNLIVFTTTYHLLMLIVNTILNSNYAYMNAPPFNIGDGLNPLVYSLAVIMTFNIVLFIEYIFINKNTVVNEDCEAQYN</sequence>
<reference evidence="2 3" key="1">
    <citation type="submission" date="2020-08" db="EMBL/GenBank/DDBJ databases">
        <authorList>
            <person name="Liu C."/>
            <person name="Sun Q."/>
        </authorList>
    </citation>
    <scope>NUCLEOTIDE SEQUENCE [LARGE SCALE GENOMIC DNA]</scope>
    <source>
        <strain evidence="2 3">NSJ-18</strain>
    </source>
</reference>
<dbReference type="RefSeq" id="WP_153972875.1">
    <property type="nucleotide sequence ID" value="NZ_JACRWE010000001.1"/>
</dbReference>
<feature type="transmembrane region" description="Helical" evidence="1">
    <location>
        <begin position="79"/>
        <end position="97"/>
    </location>
</feature>
<dbReference type="Pfam" id="PF14808">
    <property type="entry name" value="TMEM164"/>
    <property type="match status" value="1"/>
</dbReference>
<gene>
    <name evidence="2" type="ORF">H8923_00230</name>
</gene>
<keyword evidence="1" id="KW-1133">Transmembrane helix</keyword>
<feature type="transmembrane region" description="Helical" evidence="1">
    <location>
        <begin position="17"/>
        <end position="40"/>
    </location>
</feature>
<protein>
    <submittedName>
        <fullName evidence="2">TIGR02206 family membrane protein</fullName>
    </submittedName>
</protein>
<evidence type="ECO:0000313" key="2">
    <source>
        <dbReference type="EMBL" id="MBC5995173.1"/>
    </source>
</evidence>
<feature type="transmembrane region" description="Helical" evidence="1">
    <location>
        <begin position="165"/>
        <end position="184"/>
    </location>
</feature>
<comment type="caution">
    <text evidence="2">The sequence shown here is derived from an EMBL/GenBank/DDBJ whole genome shotgun (WGS) entry which is preliminary data.</text>
</comment>
<organism evidence="2 3">
    <name type="scientific">Romboutsia faecis</name>
    <dbReference type="NCBI Taxonomy" id="2764597"/>
    <lineage>
        <taxon>Bacteria</taxon>
        <taxon>Bacillati</taxon>
        <taxon>Bacillota</taxon>
        <taxon>Clostridia</taxon>
        <taxon>Peptostreptococcales</taxon>
        <taxon>Peptostreptococcaceae</taxon>
        <taxon>Romboutsia</taxon>
    </lineage>
</organism>
<feature type="transmembrane region" description="Helical" evidence="1">
    <location>
        <begin position="204"/>
        <end position="225"/>
    </location>
</feature>
<feature type="transmembrane region" description="Helical" evidence="1">
    <location>
        <begin position="134"/>
        <end position="153"/>
    </location>
</feature>
<dbReference type="NCBIfam" id="TIGR02206">
    <property type="entry name" value="intg_mem_TP0381"/>
    <property type="match status" value="1"/>
</dbReference>
<feature type="transmembrane region" description="Helical" evidence="1">
    <location>
        <begin position="47"/>
        <end position="67"/>
    </location>
</feature>
<dbReference type="EMBL" id="JACRWE010000001">
    <property type="protein sequence ID" value="MBC5995173.1"/>
    <property type="molecule type" value="Genomic_DNA"/>
</dbReference>
<feature type="transmembrane region" description="Helical" evidence="1">
    <location>
        <begin position="109"/>
        <end position="128"/>
    </location>
</feature>
<keyword evidence="1" id="KW-0472">Membrane</keyword>
<keyword evidence="3" id="KW-1185">Reference proteome</keyword>
<dbReference type="InterPro" id="IPR011737">
    <property type="entry name" value="CHP02206_TP0381"/>
</dbReference>
<proteinExistence type="predicted"/>
<name>A0ABR7JJS3_9FIRM</name>
<evidence type="ECO:0000313" key="3">
    <source>
        <dbReference type="Proteomes" id="UP000609849"/>
    </source>
</evidence>